<name>A0A1E7FVW3_9STRA</name>
<keyword evidence="2" id="KW-1133">Transmembrane helix</keyword>
<feature type="transmembrane region" description="Helical" evidence="2">
    <location>
        <begin position="727"/>
        <end position="748"/>
    </location>
</feature>
<dbReference type="InParanoid" id="A0A1E7FVW3"/>
<feature type="region of interest" description="Disordered" evidence="1">
    <location>
        <begin position="757"/>
        <end position="819"/>
    </location>
</feature>
<feature type="chain" id="PRO_5009193582" evidence="3">
    <location>
        <begin position="23"/>
        <end position="819"/>
    </location>
</feature>
<evidence type="ECO:0000313" key="4">
    <source>
        <dbReference type="EMBL" id="OEU22301.1"/>
    </source>
</evidence>
<protein>
    <submittedName>
        <fullName evidence="4">Uncharacterized protein</fullName>
    </submittedName>
</protein>
<organism evidence="4 5">
    <name type="scientific">Fragilariopsis cylindrus CCMP1102</name>
    <dbReference type="NCBI Taxonomy" id="635003"/>
    <lineage>
        <taxon>Eukaryota</taxon>
        <taxon>Sar</taxon>
        <taxon>Stramenopiles</taxon>
        <taxon>Ochrophyta</taxon>
        <taxon>Bacillariophyta</taxon>
        <taxon>Bacillariophyceae</taxon>
        <taxon>Bacillariophycidae</taxon>
        <taxon>Bacillariales</taxon>
        <taxon>Bacillariaceae</taxon>
        <taxon>Fragilariopsis</taxon>
    </lineage>
</organism>
<feature type="compositionally biased region" description="Basic and acidic residues" evidence="1">
    <location>
        <begin position="810"/>
        <end position="819"/>
    </location>
</feature>
<proteinExistence type="predicted"/>
<keyword evidence="2" id="KW-0472">Membrane</keyword>
<evidence type="ECO:0000313" key="5">
    <source>
        <dbReference type="Proteomes" id="UP000095751"/>
    </source>
</evidence>
<feature type="signal peptide" evidence="3">
    <location>
        <begin position="1"/>
        <end position="22"/>
    </location>
</feature>
<evidence type="ECO:0000256" key="3">
    <source>
        <dbReference type="SAM" id="SignalP"/>
    </source>
</evidence>
<keyword evidence="3" id="KW-0732">Signal</keyword>
<gene>
    <name evidence="4" type="ORF">FRACYDRAFT_259016</name>
</gene>
<accession>A0A1E7FVW3</accession>
<keyword evidence="2" id="KW-0812">Transmembrane</keyword>
<sequence>MKSRMMNIPTIFLSLFVFGVSAQDEFCDMCGTGQQPANVDLIVPFLAIGDNDNPTCQQVFGFGSQSVKPTDEVCSLIKSHKDFCGCPGASTAPLNFCSLCPEGATPLKLNAVTPFEDTCSELDTYLKYLPADLCLTERVGSIMRADAFCGCPGVKAECYMCDDDTNNLSNPDRLVPFYEFLGNSFSSTCQELADFYTLYDTDDPELSTCDFVKVESGYCGCQSNIDNSPVNACKLCSDGSAPVNGDKYIEEFKMTCSQLESYMRYIPADQCEMPWIVDFMRFDYFCGCAAATAPCPICSDGTTEIANPDAIIPYLIIPNNENPTCRQLATLGVIAEPGELVLDDCSIFEAQADFCGCPGATKPLESCEFCSDGAVPPNPSLITPFGDTCEELSEYLSFLPSDQCDNDRIGFIKRQDFFCGCPSATTSCALCADHGSNAIAFADRRIPLLSLPLNTNPTCQEVVEFMAVNDGDLSDAGCSALQGYAGYCGCPETTVISECSFCPYGDTPSNSDKVVSDLFTCQGLHDFVSFLDKDGCSEDSNDFRQIQAFAYICGCRNVEPICTLCPEGIDPPNGNQFTGDSDGTTCVEYAEFVASLTYDQCTNQESEIIATASVCGCERSDNQAPSGNADEVGKCPIQQNAELCTDQLLDSVTAKCDCYAFCDSEFRECQSAEGGLLSSNECSGTPITGCNRAGTFSSPTPGTPSIDKAESEQELEKINKSGSNLPVIISATVVPVVLAILVLLYYCFTRKSTQQDPKINAGFDGSESSTPLPPVQAMEGSLSMSDIPMTSPTSAASPPPESFASDETPMDTHHDSKIV</sequence>
<keyword evidence="5" id="KW-1185">Reference proteome</keyword>
<evidence type="ECO:0000256" key="1">
    <source>
        <dbReference type="SAM" id="MobiDB-lite"/>
    </source>
</evidence>
<dbReference type="OrthoDB" id="37477at2759"/>
<dbReference type="AlphaFoldDB" id="A0A1E7FVW3"/>
<dbReference type="KEGG" id="fcy:FRACYDRAFT_259016"/>
<evidence type="ECO:0000256" key="2">
    <source>
        <dbReference type="SAM" id="Phobius"/>
    </source>
</evidence>
<dbReference type="Proteomes" id="UP000095751">
    <property type="component" value="Unassembled WGS sequence"/>
</dbReference>
<dbReference type="EMBL" id="KV784353">
    <property type="protein sequence ID" value="OEU22301.1"/>
    <property type="molecule type" value="Genomic_DNA"/>
</dbReference>
<reference evidence="4 5" key="1">
    <citation type="submission" date="2016-09" db="EMBL/GenBank/DDBJ databases">
        <title>Extensive genetic diversity and differential bi-allelic expression allows diatom success in the polar Southern Ocean.</title>
        <authorList>
            <consortium name="DOE Joint Genome Institute"/>
            <person name="Mock T."/>
            <person name="Otillar R.P."/>
            <person name="Strauss J."/>
            <person name="Dupont C."/>
            <person name="Frickenhaus S."/>
            <person name="Maumus F."/>
            <person name="Mcmullan M."/>
            <person name="Sanges R."/>
            <person name="Schmutz J."/>
            <person name="Toseland A."/>
            <person name="Valas R."/>
            <person name="Veluchamy A."/>
            <person name="Ward B.J."/>
            <person name="Allen A."/>
            <person name="Barry K."/>
            <person name="Falciatore A."/>
            <person name="Ferrante M."/>
            <person name="Fortunato A.E."/>
            <person name="Gloeckner G."/>
            <person name="Gruber A."/>
            <person name="Hipkin R."/>
            <person name="Janech M."/>
            <person name="Kroth P."/>
            <person name="Leese F."/>
            <person name="Lindquist E."/>
            <person name="Lyon B.R."/>
            <person name="Martin J."/>
            <person name="Mayer C."/>
            <person name="Parker M."/>
            <person name="Quesneville H."/>
            <person name="Raymond J."/>
            <person name="Uhlig C."/>
            <person name="Valentin K.U."/>
            <person name="Worden A.Z."/>
            <person name="Armbrust E.V."/>
            <person name="Bowler C."/>
            <person name="Green B."/>
            <person name="Moulton V."/>
            <person name="Van Oosterhout C."/>
            <person name="Grigoriev I."/>
        </authorList>
    </citation>
    <scope>NUCLEOTIDE SEQUENCE [LARGE SCALE GENOMIC DNA]</scope>
    <source>
        <strain evidence="4 5">CCMP1102</strain>
    </source>
</reference>